<dbReference type="Proteomes" id="UP001055879">
    <property type="component" value="Linkage Group LG07"/>
</dbReference>
<reference evidence="1 2" key="2">
    <citation type="journal article" date="2022" name="Mol. Ecol. Resour.">
        <title>The genomes of chicory, endive, great burdock and yacon provide insights into Asteraceae paleo-polyploidization history and plant inulin production.</title>
        <authorList>
            <person name="Fan W."/>
            <person name="Wang S."/>
            <person name="Wang H."/>
            <person name="Wang A."/>
            <person name="Jiang F."/>
            <person name="Liu H."/>
            <person name="Zhao H."/>
            <person name="Xu D."/>
            <person name="Zhang Y."/>
        </authorList>
    </citation>
    <scope>NUCLEOTIDE SEQUENCE [LARGE SCALE GENOMIC DNA]</scope>
    <source>
        <strain evidence="2">cv. Niubang</strain>
    </source>
</reference>
<protein>
    <submittedName>
        <fullName evidence="1">Uncharacterized protein</fullName>
    </submittedName>
</protein>
<organism evidence="1 2">
    <name type="scientific">Arctium lappa</name>
    <name type="common">Greater burdock</name>
    <name type="synonym">Lappa major</name>
    <dbReference type="NCBI Taxonomy" id="4217"/>
    <lineage>
        <taxon>Eukaryota</taxon>
        <taxon>Viridiplantae</taxon>
        <taxon>Streptophyta</taxon>
        <taxon>Embryophyta</taxon>
        <taxon>Tracheophyta</taxon>
        <taxon>Spermatophyta</taxon>
        <taxon>Magnoliopsida</taxon>
        <taxon>eudicotyledons</taxon>
        <taxon>Gunneridae</taxon>
        <taxon>Pentapetalae</taxon>
        <taxon>asterids</taxon>
        <taxon>campanulids</taxon>
        <taxon>Asterales</taxon>
        <taxon>Asteraceae</taxon>
        <taxon>Carduoideae</taxon>
        <taxon>Cardueae</taxon>
        <taxon>Arctiinae</taxon>
        <taxon>Arctium</taxon>
    </lineage>
</organism>
<sequence length="80" mass="9272">MHVHGPHCTDARIRSHRPLFFIQRSTITVKSAFCHVACHVNMSIKSAKQLISAHWVFRSVLWCDRRSKNCAIRSHMMGRS</sequence>
<accession>A0ACB9B4F6</accession>
<name>A0ACB9B4F6_ARCLA</name>
<reference evidence="2" key="1">
    <citation type="journal article" date="2022" name="Mol. Ecol. Resour.">
        <title>The genomes of chicory, endive, great burdock and yacon provide insights into Asteraceae palaeo-polyploidization history and plant inulin production.</title>
        <authorList>
            <person name="Fan W."/>
            <person name="Wang S."/>
            <person name="Wang H."/>
            <person name="Wang A."/>
            <person name="Jiang F."/>
            <person name="Liu H."/>
            <person name="Zhao H."/>
            <person name="Xu D."/>
            <person name="Zhang Y."/>
        </authorList>
    </citation>
    <scope>NUCLEOTIDE SEQUENCE [LARGE SCALE GENOMIC DNA]</scope>
    <source>
        <strain evidence="2">cv. Niubang</strain>
    </source>
</reference>
<evidence type="ECO:0000313" key="2">
    <source>
        <dbReference type="Proteomes" id="UP001055879"/>
    </source>
</evidence>
<dbReference type="EMBL" id="CM042053">
    <property type="protein sequence ID" value="KAI3715555.1"/>
    <property type="molecule type" value="Genomic_DNA"/>
</dbReference>
<keyword evidence="2" id="KW-1185">Reference proteome</keyword>
<evidence type="ECO:0000313" key="1">
    <source>
        <dbReference type="EMBL" id="KAI3715555.1"/>
    </source>
</evidence>
<gene>
    <name evidence="1" type="ORF">L6452_22541</name>
</gene>
<comment type="caution">
    <text evidence="1">The sequence shown here is derived from an EMBL/GenBank/DDBJ whole genome shotgun (WGS) entry which is preliminary data.</text>
</comment>
<proteinExistence type="predicted"/>